<proteinExistence type="inferred from homology"/>
<accession>A0A8J5KI58</accession>
<dbReference type="InterPro" id="IPR044532">
    <property type="entry name" value="BRX-like"/>
</dbReference>
<gene>
    <name evidence="6" type="ORF">ZIOFF_052943</name>
</gene>
<reference evidence="6 7" key="1">
    <citation type="submission" date="2020-08" db="EMBL/GenBank/DDBJ databases">
        <title>Plant Genome Project.</title>
        <authorList>
            <person name="Zhang R.-G."/>
        </authorList>
    </citation>
    <scope>NUCLEOTIDE SEQUENCE [LARGE SCALE GENOMIC DNA]</scope>
    <source>
        <tissue evidence="6">Rhizome</tissue>
    </source>
</reference>
<comment type="caution">
    <text evidence="6">The sequence shown here is derived from an EMBL/GenBank/DDBJ whole genome shotgun (WGS) entry which is preliminary data.</text>
</comment>
<evidence type="ECO:0000313" key="6">
    <source>
        <dbReference type="EMBL" id="KAG6484428.1"/>
    </source>
</evidence>
<name>A0A8J5KI58_ZINOF</name>
<sequence length="357" mass="40090">MVLRFSKGGGSTSSSSSSFRSRSFRRHHSQRQHQRAYTYEDAVHCSNQLGAVTSRPAAGNATKSVKEDQQRRCGGKWTVGVEEDDDIVVEEDVEPQEWTAQVEPGVHITFVSLPGGAGNELKRIRFSREMFNKWQAQRWWGENYDRIMELYNVQRYNGQALQTPARSDDGEVSQSSYNHSIDDEPYVFREILHIYRLLCIQGESMWSKVLLTKESPITPAPPATESIIARSETHKPPLPAALATSHVLPHRLHSPAAAATTTEGASGVKTEAAASVDASRTTISSRDEASVSASNASDLEITEWVEQDEAGVYITIRENGDGTRELRRVRFSRDKFGEVHAKLWWEANRERIQAQYL</sequence>
<protein>
    <recommendedName>
        <fullName evidence="5">BRX domain-containing protein</fullName>
    </recommendedName>
</protein>
<dbReference type="EMBL" id="JACMSC010000015">
    <property type="protein sequence ID" value="KAG6484428.1"/>
    <property type="molecule type" value="Genomic_DNA"/>
</dbReference>
<evidence type="ECO:0000259" key="5">
    <source>
        <dbReference type="PROSITE" id="PS51514"/>
    </source>
</evidence>
<feature type="domain" description="BRX" evidence="5">
    <location>
        <begin position="302"/>
        <end position="357"/>
    </location>
</feature>
<keyword evidence="3" id="KW-0539">Nucleus</keyword>
<evidence type="ECO:0000256" key="4">
    <source>
        <dbReference type="SAM" id="MobiDB-lite"/>
    </source>
</evidence>
<feature type="region of interest" description="Disordered" evidence="4">
    <location>
        <begin position="257"/>
        <end position="281"/>
    </location>
</feature>
<feature type="region of interest" description="Disordered" evidence="4">
    <location>
        <begin position="1"/>
        <end position="37"/>
    </location>
</feature>
<organism evidence="6 7">
    <name type="scientific">Zingiber officinale</name>
    <name type="common">Ginger</name>
    <name type="synonym">Amomum zingiber</name>
    <dbReference type="NCBI Taxonomy" id="94328"/>
    <lineage>
        <taxon>Eukaryota</taxon>
        <taxon>Viridiplantae</taxon>
        <taxon>Streptophyta</taxon>
        <taxon>Embryophyta</taxon>
        <taxon>Tracheophyta</taxon>
        <taxon>Spermatophyta</taxon>
        <taxon>Magnoliopsida</taxon>
        <taxon>Liliopsida</taxon>
        <taxon>Zingiberales</taxon>
        <taxon>Zingiberaceae</taxon>
        <taxon>Zingiber</taxon>
    </lineage>
</organism>
<dbReference type="PANTHER" id="PTHR46058:SF26">
    <property type="entry name" value="PROTEIN BREVIS RADIX-LIKE 1"/>
    <property type="match status" value="1"/>
</dbReference>
<evidence type="ECO:0000256" key="3">
    <source>
        <dbReference type="ARBA" id="ARBA00023242"/>
    </source>
</evidence>
<dbReference type="AlphaFoldDB" id="A0A8J5KI58"/>
<dbReference type="GO" id="GO:0005634">
    <property type="term" value="C:nucleus"/>
    <property type="evidence" value="ECO:0007669"/>
    <property type="project" value="UniProtKB-SubCell"/>
</dbReference>
<feature type="domain" description="BRX" evidence="5">
    <location>
        <begin position="96"/>
        <end position="152"/>
    </location>
</feature>
<dbReference type="PANTHER" id="PTHR46058">
    <property type="entry name" value="PROTEIN BREVIS RADIX-LIKE 1"/>
    <property type="match status" value="1"/>
</dbReference>
<dbReference type="PROSITE" id="PS51514">
    <property type="entry name" value="BRX"/>
    <property type="match status" value="2"/>
</dbReference>
<keyword evidence="7" id="KW-1185">Reference proteome</keyword>
<evidence type="ECO:0000256" key="1">
    <source>
        <dbReference type="ARBA" id="ARBA00004123"/>
    </source>
</evidence>
<dbReference type="Pfam" id="PF08381">
    <property type="entry name" value="BRX"/>
    <property type="match status" value="2"/>
</dbReference>
<dbReference type="InterPro" id="IPR013591">
    <property type="entry name" value="Brevis_radix_dom"/>
</dbReference>
<evidence type="ECO:0000256" key="2">
    <source>
        <dbReference type="ARBA" id="ARBA00009057"/>
    </source>
</evidence>
<feature type="compositionally biased region" description="Basic residues" evidence="4">
    <location>
        <begin position="22"/>
        <end position="34"/>
    </location>
</feature>
<evidence type="ECO:0000313" key="7">
    <source>
        <dbReference type="Proteomes" id="UP000734854"/>
    </source>
</evidence>
<dbReference type="Proteomes" id="UP000734854">
    <property type="component" value="Unassembled WGS sequence"/>
</dbReference>
<feature type="compositionally biased region" description="Low complexity" evidence="4">
    <location>
        <begin position="1"/>
        <end position="21"/>
    </location>
</feature>
<comment type="similarity">
    <text evidence="2">Belongs to the BRX family.</text>
</comment>
<comment type="subcellular location">
    <subcellularLocation>
        <location evidence="1">Nucleus</location>
    </subcellularLocation>
</comment>